<gene>
    <name evidence="5" type="ORF">GWI33_013705</name>
</gene>
<dbReference type="GO" id="GO:0015629">
    <property type="term" value="C:actin cytoskeleton"/>
    <property type="evidence" value="ECO:0007669"/>
    <property type="project" value="TreeGrafter"/>
</dbReference>
<accession>A0A834IGI8</accession>
<evidence type="ECO:0000313" key="5">
    <source>
        <dbReference type="EMBL" id="KAF7273597.1"/>
    </source>
</evidence>
<organism evidence="5 6">
    <name type="scientific">Rhynchophorus ferrugineus</name>
    <name type="common">Red palm weevil</name>
    <name type="synonym">Curculio ferrugineus</name>
    <dbReference type="NCBI Taxonomy" id="354439"/>
    <lineage>
        <taxon>Eukaryota</taxon>
        <taxon>Metazoa</taxon>
        <taxon>Ecdysozoa</taxon>
        <taxon>Arthropoda</taxon>
        <taxon>Hexapoda</taxon>
        <taxon>Insecta</taxon>
        <taxon>Pterygota</taxon>
        <taxon>Neoptera</taxon>
        <taxon>Endopterygota</taxon>
        <taxon>Coleoptera</taxon>
        <taxon>Polyphaga</taxon>
        <taxon>Cucujiformia</taxon>
        <taxon>Curculionidae</taxon>
        <taxon>Dryophthorinae</taxon>
        <taxon>Rhynchophorus</taxon>
    </lineage>
</organism>
<evidence type="ECO:0000259" key="4">
    <source>
        <dbReference type="PROSITE" id="PS51089"/>
    </source>
</evidence>
<dbReference type="GO" id="GO:0051014">
    <property type="term" value="P:actin filament severing"/>
    <property type="evidence" value="ECO:0007669"/>
    <property type="project" value="TreeGrafter"/>
</dbReference>
<reference evidence="5" key="1">
    <citation type="submission" date="2020-08" db="EMBL/GenBank/DDBJ databases">
        <title>Genome sequencing and assembly of the red palm weevil Rhynchophorus ferrugineus.</title>
        <authorList>
            <person name="Dias G.B."/>
            <person name="Bergman C.M."/>
            <person name="Manee M."/>
        </authorList>
    </citation>
    <scope>NUCLEOTIDE SEQUENCE</scope>
    <source>
        <strain evidence="5">AA-2017</strain>
        <tissue evidence="5">Whole larva</tissue>
    </source>
</reference>
<evidence type="ECO:0000313" key="6">
    <source>
        <dbReference type="Proteomes" id="UP000625711"/>
    </source>
</evidence>
<dbReference type="InterPro" id="IPR007122">
    <property type="entry name" value="Villin/Gelsolin"/>
</dbReference>
<protein>
    <recommendedName>
        <fullName evidence="4">HP domain-containing protein</fullName>
    </recommendedName>
</protein>
<dbReference type="PROSITE" id="PS51089">
    <property type="entry name" value="HP"/>
    <property type="match status" value="1"/>
</dbReference>
<comment type="similarity">
    <text evidence="1">Belongs to the villin/gelsolin family.</text>
</comment>
<evidence type="ECO:0000256" key="1">
    <source>
        <dbReference type="ARBA" id="ARBA00008418"/>
    </source>
</evidence>
<feature type="domain" description="HP" evidence="4">
    <location>
        <begin position="994"/>
        <end position="1057"/>
    </location>
</feature>
<dbReference type="OrthoDB" id="28894at2759"/>
<dbReference type="SUPFAM" id="SSF55753">
    <property type="entry name" value="Actin depolymerizing proteins"/>
    <property type="match status" value="5"/>
</dbReference>
<feature type="compositionally biased region" description="Polar residues" evidence="2">
    <location>
        <begin position="115"/>
        <end position="125"/>
    </location>
</feature>
<dbReference type="EMBL" id="JAACXV010013365">
    <property type="protein sequence ID" value="KAF7273597.1"/>
    <property type="molecule type" value="Genomic_DNA"/>
</dbReference>
<dbReference type="GO" id="GO:0005737">
    <property type="term" value="C:cytoplasm"/>
    <property type="evidence" value="ECO:0007669"/>
    <property type="project" value="TreeGrafter"/>
</dbReference>
<dbReference type="SMART" id="SM00262">
    <property type="entry name" value="GEL"/>
    <property type="match status" value="4"/>
</dbReference>
<sequence>MWPFIIAVFVLVLCYISSGNNKRRDELSEKTLLASKKDQLNAASNQWKSRVEKSDAEKFSVAGKMEKIPTINISLPDKKKGPPQAKRFRGKNGTQDASSTPSSPEKITPFDLTRSKSALSPLTPRSDTESESKVQSRVVSVNRPDDDTFTTFFQSVEQVKTDVDQLEVKLEDFDAVERQSLLIYKKNVQIRRRREATKNPIKALATRTDIADEYTEVITGVAEREKKRLNIEKLAQNSNKAVEALAGLASKEDFKAIELKKGQTVSTLVPWKSPMLLQVKGRRHVQTRLVEPVSASINEGDCYLLVTTSVVYNYIGAYANVIEQSRATDVANHIHKTNDLGCRSAKIVNVSSKDVTKRHLEAFWKILGSDSIPETVDAGHPDEDGTYESNILQTNMVYTIEDDELVPMDDYWGAIPKVSMLTETNVIVFDFGSEMYVWSGKNASLAKKNLAMKLAKELWEEGFDYSKCSVNPLNVANALGERPRTELPLTGDVRPPWAMFAKITQHRETVLFREKFLDWPDFSRVIRVRNGDGIKRGKGSIEIKPCNVDDMAKDKGSRPDLEIGTVHLGRGDQYFDEETRRLFQYDTVEIKAWRIQENSHEQLEDASIGQFYDGDSYIYSWKFRHTVMGRELNGKPSKHAQTGRDMTVFFCWHGNNSSVNEKCTAAFLTVELDKQNAPQIRVVQGAEPAAFLRLFRGSMMIHKGKRNEVERAGASRLFVVRGEVPEEIYFMEVPLDMSSLRSRTSLVLLNPEEGQATVWHGCKATEAKREVAKSSIRKILDNRPPELFLDHVAEESLEVVEIEEGSESEDFLDTVGNDRTSYFSLLESDARYDYSPRLFRMSSITGNFIATEILCPHRSDNTTPYPFVQSELYQGSQPGLLLFDNHHELWLWQGWWPEKGDSEANTDQTGSGAVRWQAERRAAMQTALNYWKKKHAKREEPEAVVAHLVWAGLEPLEFSNLFPAWEVREDVRDLNLKDGKTDKNKISLQAELALLSRTTYPLAEILQRPLPEGVDPTQLEIYLSDDDFKELMGRSKQEFEQLPAWKKTALKKEKGLF</sequence>
<dbReference type="PANTHER" id="PTHR11977:SF45">
    <property type="entry name" value="SUPERVILLIN"/>
    <property type="match status" value="1"/>
</dbReference>
<name>A0A834IGI8_RHYFE</name>
<feature type="chain" id="PRO_5032565550" description="HP domain-containing protein" evidence="3">
    <location>
        <begin position="20"/>
        <end position="1057"/>
    </location>
</feature>
<dbReference type="InterPro" id="IPR029006">
    <property type="entry name" value="ADF-H/Gelsolin-like_dom_sf"/>
</dbReference>
<feature type="region of interest" description="Disordered" evidence="2">
    <location>
        <begin position="70"/>
        <end position="139"/>
    </location>
</feature>
<dbReference type="AlphaFoldDB" id="A0A834IGI8"/>
<comment type="caution">
    <text evidence="5">The sequence shown here is derived from an EMBL/GenBank/DDBJ whole genome shotgun (WGS) entry which is preliminary data.</text>
</comment>
<dbReference type="Pfam" id="PF02209">
    <property type="entry name" value="VHP"/>
    <property type="match status" value="1"/>
</dbReference>
<evidence type="ECO:0000256" key="3">
    <source>
        <dbReference type="SAM" id="SignalP"/>
    </source>
</evidence>
<dbReference type="Proteomes" id="UP000625711">
    <property type="component" value="Unassembled WGS sequence"/>
</dbReference>
<dbReference type="PANTHER" id="PTHR11977">
    <property type="entry name" value="VILLIN"/>
    <property type="match status" value="1"/>
</dbReference>
<dbReference type="GO" id="GO:0051016">
    <property type="term" value="P:barbed-end actin filament capping"/>
    <property type="evidence" value="ECO:0007669"/>
    <property type="project" value="TreeGrafter"/>
</dbReference>
<dbReference type="Pfam" id="PF00626">
    <property type="entry name" value="Gelsolin"/>
    <property type="match status" value="2"/>
</dbReference>
<keyword evidence="6" id="KW-1185">Reference proteome</keyword>
<keyword evidence="3" id="KW-0732">Signal</keyword>
<dbReference type="InterPro" id="IPR036886">
    <property type="entry name" value="Villin_headpiece_dom_sf"/>
</dbReference>
<dbReference type="GO" id="GO:0051015">
    <property type="term" value="F:actin filament binding"/>
    <property type="evidence" value="ECO:0007669"/>
    <property type="project" value="InterPro"/>
</dbReference>
<dbReference type="GO" id="GO:0008154">
    <property type="term" value="P:actin polymerization or depolymerization"/>
    <property type="evidence" value="ECO:0007669"/>
    <property type="project" value="TreeGrafter"/>
</dbReference>
<dbReference type="Gene3D" id="1.10.950.10">
    <property type="entry name" value="Villin headpiece domain"/>
    <property type="match status" value="1"/>
</dbReference>
<dbReference type="SMART" id="SM00153">
    <property type="entry name" value="VHP"/>
    <property type="match status" value="1"/>
</dbReference>
<dbReference type="Gene3D" id="3.40.20.10">
    <property type="entry name" value="Severin"/>
    <property type="match status" value="5"/>
</dbReference>
<dbReference type="InterPro" id="IPR003128">
    <property type="entry name" value="Villin_headpiece"/>
</dbReference>
<dbReference type="GO" id="GO:0005546">
    <property type="term" value="F:phosphatidylinositol-4,5-bisphosphate binding"/>
    <property type="evidence" value="ECO:0007669"/>
    <property type="project" value="TreeGrafter"/>
</dbReference>
<proteinExistence type="inferred from homology"/>
<evidence type="ECO:0000256" key="2">
    <source>
        <dbReference type="SAM" id="MobiDB-lite"/>
    </source>
</evidence>
<feature type="signal peptide" evidence="3">
    <location>
        <begin position="1"/>
        <end position="19"/>
    </location>
</feature>
<feature type="compositionally biased region" description="Polar residues" evidence="2">
    <location>
        <begin position="92"/>
        <end position="105"/>
    </location>
</feature>
<dbReference type="InterPro" id="IPR007123">
    <property type="entry name" value="Gelsolin-like_dom"/>
</dbReference>
<dbReference type="SUPFAM" id="SSF47050">
    <property type="entry name" value="VHP, Villin headpiece domain"/>
    <property type="match status" value="1"/>
</dbReference>